<reference evidence="3" key="1">
    <citation type="submission" date="2023-03" db="EMBL/GenBank/DDBJ databases">
        <title>Mating type loci evolution in Malassezia.</title>
        <authorList>
            <person name="Coelho M.A."/>
        </authorList>
    </citation>
    <scope>NUCLEOTIDE SEQUENCE</scope>
    <source>
        <strain evidence="3">CBS 11721</strain>
    </source>
</reference>
<evidence type="ECO:0000313" key="3">
    <source>
        <dbReference type="EMBL" id="WFD33288.1"/>
    </source>
</evidence>
<dbReference type="EMBL" id="CP119877">
    <property type="protein sequence ID" value="WFD33288.1"/>
    <property type="molecule type" value="Genomic_DNA"/>
</dbReference>
<dbReference type="SUPFAM" id="SSF53474">
    <property type="entry name" value="alpha/beta-Hydrolases"/>
    <property type="match status" value="1"/>
</dbReference>
<evidence type="ECO:0000256" key="2">
    <source>
        <dbReference type="ARBA" id="ARBA00048461"/>
    </source>
</evidence>
<evidence type="ECO:0000313" key="4">
    <source>
        <dbReference type="Proteomes" id="UP001219933"/>
    </source>
</evidence>
<protein>
    <submittedName>
        <fullName evidence="3">Uncharacterized protein</fullName>
    </submittedName>
</protein>
<comment type="catalytic activity">
    <reaction evidence="1">
        <text>a diacylglycerol + H2O = a monoacylglycerol + a fatty acid + H(+)</text>
        <dbReference type="Rhea" id="RHEA:32731"/>
        <dbReference type="ChEBI" id="CHEBI:15377"/>
        <dbReference type="ChEBI" id="CHEBI:15378"/>
        <dbReference type="ChEBI" id="CHEBI:17408"/>
        <dbReference type="ChEBI" id="CHEBI:18035"/>
        <dbReference type="ChEBI" id="CHEBI:28868"/>
    </reaction>
</comment>
<keyword evidence="4" id="KW-1185">Reference proteome</keyword>
<gene>
    <name evidence="3" type="ORF">MCUN1_000101</name>
</gene>
<evidence type="ECO:0000256" key="1">
    <source>
        <dbReference type="ARBA" id="ARBA00047591"/>
    </source>
</evidence>
<dbReference type="Proteomes" id="UP001219933">
    <property type="component" value="Chromosome 1"/>
</dbReference>
<organism evidence="3 4">
    <name type="scientific">Malassezia cuniculi</name>
    <dbReference type="NCBI Taxonomy" id="948313"/>
    <lineage>
        <taxon>Eukaryota</taxon>
        <taxon>Fungi</taxon>
        <taxon>Dikarya</taxon>
        <taxon>Basidiomycota</taxon>
        <taxon>Ustilaginomycotina</taxon>
        <taxon>Malasseziomycetes</taxon>
        <taxon>Malasseziales</taxon>
        <taxon>Malasseziaceae</taxon>
        <taxon>Malassezia</taxon>
    </lineage>
</organism>
<accession>A0AAF0EME1</accession>
<dbReference type="PANTHER" id="PTHR35560:SF3">
    <property type="entry name" value="PEPTIDASE S9 PROLYL OLIGOPEPTIDASE CATALYTIC DOMAIN-CONTAINING PROTEIN"/>
    <property type="match status" value="1"/>
</dbReference>
<dbReference type="PANTHER" id="PTHR35560">
    <property type="entry name" value="BLL0132 PROTEIN"/>
    <property type="match status" value="1"/>
</dbReference>
<comment type="catalytic activity">
    <reaction evidence="2">
        <text>a monoacylglycerol + H2O = glycerol + a fatty acid + H(+)</text>
        <dbReference type="Rhea" id="RHEA:15245"/>
        <dbReference type="ChEBI" id="CHEBI:15377"/>
        <dbReference type="ChEBI" id="CHEBI:15378"/>
        <dbReference type="ChEBI" id="CHEBI:17408"/>
        <dbReference type="ChEBI" id="CHEBI:17754"/>
        <dbReference type="ChEBI" id="CHEBI:28868"/>
    </reaction>
</comment>
<dbReference type="InterPro" id="IPR029058">
    <property type="entry name" value="AB_hydrolase_fold"/>
</dbReference>
<sequence>MALQIDGIMNEKEGYWYKNNNVSGTGDDAQVPWGRGAIFYPNPISLGTFVTGYLSLPESFWNFKLDRSTVIREQNGKQAKIPLYVTNHYDAQKIKRVVIVWPGKWRDSWRYINMMGNAYLVAQKYPELNVNDGEVYMMSPVFFNQLDELALKDDELRWKDYGWSAGGTARSPEEFKHISSFEVIDHLIEMSLDTSKFPNVEKVVVVGHSMGAQANLRYAILKRPKKYDDRVKYWIGDPGSVIYFDEWRPVMKHNCSDYNSWPYGLNDQSSVPLYNRKRAGNGGAELVKEFNNRVIRFGVALDDNGRGNNHCQSKMQGPNRIARSSQWISHRGDSWPSSHSVDYVPGVSHQDYVMMAYYYSMKFIFSEDDR</sequence>
<dbReference type="Gene3D" id="3.40.50.1820">
    <property type="entry name" value="alpha/beta hydrolase"/>
    <property type="match status" value="1"/>
</dbReference>
<proteinExistence type="predicted"/>
<dbReference type="AlphaFoldDB" id="A0AAF0EME1"/>
<name>A0AAF0EME1_9BASI</name>